<protein>
    <submittedName>
        <fullName evidence="1">Uncharacterized protein</fullName>
    </submittedName>
</protein>
<keyword evidence="2" id="KW-1185">Reference proteome</keyword>
<gene>
    <name evidence="1" type="ORF">GQ43DRAFT_250615</name>
</gene>
<dbReference type="EMBL" id="ML994359">
    <property type="protein sequence ID" value="KAF2196594.1"/>
    <property type="molecule type" value="Genomic_DNA"/>
</dbReference>
<dbReference type="AlphaFoldDB" id="A0A9P4JG29"/>
<comment type="caution">
    <text evidence="1">The sequence shown here is derived from an EMBL/GenBank/DDBJ whole genome shotgun (WGS) entry which is preliminary data.</text>
</comment>
<reference evidence="1" key="1">
    <citation type="journal article" date="2020" name="Stud. Mycol.">
        <title>101 Dothideomycetes genomes: a test case for predicting lifestyles and emergence of pathogens.</title>
        <authorList>
            <person name="Haridas S."/>
            <person name="Albert R."/>
            <person name="Binder M."/>
            <person name="Bloem J."/>
            <person name="Labutti K."/>
            <person name="Salamov A."/>
            <person name="Andreopoulos B."/>
            <person name="Baker S."/>
            <person name="Barry K."/>
            <person name="Bills G."/>
            <person name="Bluhm B."/>
            <person name="Cannon C."/>
            <person name="Castanera R."/>
            <person name="Culley D."/>
            <person name="Daum C."/>
            <person name="Ezra D."/>
            <person name="Gonzalez J."/>
            <person name="Henrissat B."/>
            <person name="Kuo A."/>
            <person name="Liang C."/>
            <person name="Lipzen A."/>
            <person name="Lutzoni F."/>
            <person name="Magnuson J."/>
            <person name="Mondo S."/>
            <person name="Nolan M."/>
            <person name="Ohm R."/>
            <person name="Pangilinan J."/>
            <person name="Park H.-J."/>
            <person name="Ramirez L."/>
            <person name="Alfaro M."/>
            <person name="Sun H."/>
            <person name="Tritt A."/>
            <person name="Yoshinaga Y."/>
            <person name="Zwiers L.-H."/>
            <person name="Turgeon B."/>
            <person name="Goodwin S."/>
            <person name="Spatafora J."/>
            <person name="Crous P."/>
            <person name="Grigoriev I."/>
        </authorList>
    </citation>
    <scope>NUCLEOTIDE SEQUENCE</scope>
    <source>
        <strain evidence="1">ATCC 74209</strain>
    </source>
</reference>
<organism evidence="1 2">
    <name type="scientific">Delitschia confertaspora ATCC 74209</name>
    <dbReference type="NCBI Taxonomy" id="1513339"/>
    <lineage>
        <taxon>Eukaryota</taxon>
        <taxon>Fungi</taxon>
        <taxon>Dikarya</taxon>
        <taxon>Ascomycota</taxon>
        <taxon>Pezizomycotina</taxon>
        <taxon>Dothideomycetes</taxon>
        <taxon>Pleosporomycetidae</taxon>
        <taxon>Pleosporales</taxon>
        <taxon>Delitschiaceae</taxon>
        <taxon>Delitschia</taxon>
    </lineage>
</organism>
<sequence length="190" mass="21355">MYEFVVMAGLCFEAARNALKLPQITVGESQGAPDELRQSSSSLCNSPKCCRGIYYSCQQEIQATKGTEFADTLEVLAPLYFDQISHVRAVLQIRRRAPSNRPIPARPCPGWKMRFSRAGLGYQHSGWSWHGGTRRIPTGRRLFECQRRVRRRSRAIGVFLEAGGLREFVLESKDAEESGEGVCVMCQLPL</sequence>
<evidence type="ECO:0000313" key="2">
    <source>
        <dbReference type="Proteomes" id="UP000799536"/>
    </source>
</evidence>
<accession>A0A9P4JG29</accession>
<proteinExistence type="predicted"/>
<evidence type="ECO:0000313" key="1">
    <source>
        <dbReference type="EMBL" id="KAF2196594.1"/>
    </source>
</evidence>
<name>A0A9P4JG29_9PLEO</name>
<dbReference type="Proteomes" id="UP000799536">
    <property type="component" value="Unassembled WGS sequence"/>
</dbReference>